<dbReference type="InterPro" id="IPR012754">
    <property type="entry name" value="DNA-dir_RpoC_beta_prime_bact"/>
</dbReference>
<evidence type="ECO:0000256" key="4">
    <source>
        <dbReference type="ARBA" id="ARBA00022679"/>
    </source>
</evidence>
<dbReference type="OrthoDB" id="134987at2"/>
<evidence type="ECO:0000256" key="5">
    <source>
        <dbReference type="ARBA" id="ARBA00022695"/>
    </source>
</evidence>
<dbReference type="Gene3D" id="1.10.274.100">
    <property type="entry name" value="RNA polymerase Rpb1, domain 3"/>
    <property type="match status" value="2"/>
</dbReference>
<dbReference type="InterPro" id="IPR007080">
    <property type="entry name" value="RNA_pol_Rpb1_1"/>
</dbReference>
<dbReference type="NCBIfam" id="TIGR02386">
    <property type="entry name" value="rpoC_TIGR"/>
    <property type="match status" value="1"/>
</dbReference>
<reference evidence="11 12" key="1">
    <citation type="submission" date="2018-06" db="EMBL/GenBank/DDBJ databases">
        <title>Genomic Encyclopedia of Archaeal and Bacterial Type Strains, Phase II (KMG-II): from individual species to whole genera.</title>
        <authorList>
            <person name="Goeker M."/>
        </authorList>
    </citation>
    <scope>NUCLEOTIDE SEQUENCE [LARGE SCALE GENOMIC DNA]</scope>
    <source>
        <strain evidence="11 12">ATCC BAA-1881</strain>
    </source>
</reference>
<dbReference type="SUPFAM" id="SSF64484">
    <property type="entry name" value="beta and beta-prime subunits of DNA dependent RNA-polymerase"/>
    <property type="match status" value="1"/>
</dbReference>
<keyword evidence="3 9" id="KW-0240">DNA-directed RNA polymerase</keyword>
<dbReference type="InterPro" id="IPR006592">
    <property type="entry name" value="RNA_pol_N"/>
</dbReference>
<evidence type="ECO:0000256" key="6">
    <source>
        <dbReference type="ARBA" id="ARBA00022723"/>
    </source>
</evidence>
<comment type="caution">
    <text evidence="11">The sequence shown here is derived from an EMBL/GenBank/DDBJ whole genome shotgun (WGS) entry which is preliminary data.</text>
</comment>
<dbReference type="Gene3D" id="1.10.132.30">
    <property type="match status" value="1"/>
</dbReference>
<dbReference type="Gene3D" id="1.10.40.90">
    <property type="match status" value="1"/>
</dbReference>
<comment type="function">
    <text evidence="1 9">DNA-dependent RNA polymerase catalyzes the transcription of DNA into RNA using the four ribonucleoside triphosphates as substrates.</text>
</comment>
<comment type="catalytic activity">
    <reaction evidence="8 9">
        <text>RNA(n) + a ribonucleoside 5'-triphosphate = RNA(n+1) + diphosphate</text>
        <dbReference type="Rhea" id="RHEA:21248"/>
        <dbReference type="Rhea" id="RHEA-COMP:14527"/>
        <dbReference type="Rhea" id="RHEA-COMP:17342"/>
        <dbReference type="ChEBI" id="CHEBI:33019"/>
        <dbReference type="ChEBI" id="CHEBI:61557"/>
        <dbReference type="ChEBI" id="CHEBI:140395"/>
        <dbReference type="EC" id="2.7.7.6"/>
    </reaction>
</comment>
<dbReference type="Pfam" id="PF04997">
    <property type="entry name" value="RNA_pol_Rpb1_1"/>
    <property type="match status" value="1"/>
</dbReference>
<dbReference type="EC" id="2.7.7.6" evidence="9"/>
<proteinExistence type="inferred from homology"/>
<dbReference type="InterPro" id="IPR000722">
    <property type="entry name" value="RNA_pol_asu"/>
</dbReference>
<protein>
    <recommendedName>
        <fullName evidence="9">DNA-directed RNA polymerase subunit</fullName>
        <ecNumber evidence="9">2.7.7.6</ecNumber>
    </recommendedName>
</protein>
<dbReference type="PANTHER" id="PTHR19376">
    <property type="entry name" value="DNA-DIRECTED RNA POLYMERASE"/>
    <property type="match status" value="1"/>
</dbReference>
<dbReference type="AlphaFoldDB" id="A0A326UF05"/>
<dbReference type="Gene3D" id="1.10.1790.20">
    <property type="match status" value="1"/>
</dbReference>
<feature type="domain" description="RNA polymerase N-terminal" evidence="10">
    <location>
        <begin position="210"/>
        <end position="492"/>
    </location>
</feature>
<keyword evidence="6" id="KW-0479">Metal-binding</keyword>
<evidence type="ECO:0000256" key="9">
    <source>
        <dbReference type="RuleBase" id="RU004279"/>
    </source>
</evidence>
<keyword evidence="4 9" id="KW-0808">Transferase</keyword>
<comment type="similarity">
    <text evidence="2 9">Belongs to the RNA polymerase beta' chain family.</text>
</comment>
<evidence type="ECO:0000313" key="12">
    <source>
        <dbReference type="Proteomes" id="UP000248806"/>
    </source>
</evidence>
<evidence type="ECO:0000259" key="10">
    <source>
        <dbReference type="SMART" id="SM00663"/>
    </source>
</evidence>
<dbReference type="InterPro" id="IPR044893">
    <property type="entry name" value="RNA_pol_Rpb1_clamp_domain"/>
</dbReference>
<dbReference type="GO" id="GO:0000428">
    <property type="term" value="C:DNA-directed RNA polymerase complex"/>
    <property type="evidence" value="ECO:0007669"/>
    <property type="project" value="UniProtKB-KW"/>
</dbReference>
<keyword evidence="12" id="KW-1185">Reference proteome</keyword>
<evidence type="ECO:0000256" key="1">
    <source>
        <dbReference type="ARBA" id="ARBA00004026"/>
    </source>
</evidence>
<dbReference type="GO" id="GO:0003677">
    <property type="term" value="F:DNA binding"/>
    <property type="evidence" value="ECO:0007669"/>
    <property type="project" value="InterPro"/>
</dbReference>
<dbReference type="Gene3D" id="2.40.40.20">
    <property type="match status" value="1"/>
</dbReference>
<evidence type="ECO:0000256" key="2">
    <source>
        <dbReference type="ARBA" id="ARBA00006460"/>
    </source>
</evidence>
<dbReference type="Pfam" id="PF04983">
    <property type="entry name" value="RNA_pol_Rpb1_3"/>
    <property type="match status" value="1"/>
</dbReference>
<dbReference type="InterPro" id="IPR038120">
    <property type="entry name" value="Rpb1_funnel_sf"/>
</dbReference>
<dbReference type="GO" id="GO:0003899">
    <property type="term" value="F:DNA-directed RNA polymerase activity"/>
    <property type="evidence" value="ECO:0007669"/>
    <property type="project" value="UniProtKB-EC"/>
</dbReference>
<dbReference type="InterPro" id="IPR007081">
    <property type="entry name" value="RNA_pol_Rpb1_5"/>
</dbReference>
<dbReference type="GO" id="GO:0006351">
    <property type="term" value="P:DNA-templated transcription"/>
    <property type="evidence" value="ECO:0007669"/>
    <property type="project" value="InterPro"/>
</dbReference>
<dbReference type="SMART" id="SM00663">
    <property type="entry name" value="RPOLA_N"/>
    <property type="match status" value="1"/>
</dbReference>
<dbReference type="Pfam" id="PF04998">
    <property type="entry name" value="RNA_pol_Rpb1_5"/>
    <property type="match status" value="2"/>
</dbReference>
<dbReference type="InterPro" id="IPR045867">
    <property type="entry name" value="DNA-dir_RpoC_beta_prime"/>
</dbReference>
<dbReference type="GO" id="GO:0046872">
    <property type="term" value="F:metal ion binding"/>
    <property type="evidence" value="ECO:0007669"/>
    <property type="project" value="UniProtKB-KW"/>
</dbReference>
<accession>A0A326UF05</accession>
<dbReference type="CDD" id="cd01609">
    <property type="entry name" value="RNAP_beta'_N"/>
    <property type="match status" value="1"/>
</dbReference>
<dbReference type="InterPro" id="IPR007066">
    <property type="entry name" value="RNA_pol_Rpb1_3"/>
</dbReference>
<organism evidence="11 12">
    <name type="scientific">Thermosporothrix hazakensis</name>
    <dbReference type="NCBI Taxonomy" id="644383"/>
    <lineage>
        <taxon>Bacteria</taxon>
        <taxon>Bacillati</taxon>
        <taxon>Chloroflexota</taxon>
        <taxon>Ktedonobacteria</taxon>
        <taxon>Ktedonobacterales</taxon>
        <taxon>Thermosporotrichaceae</taxon>
        <taxon>Thermosporothrix</taxon>
    </lineage>
</organism>
<name>A0A326UF05_THEHA</name>
<keyword evidence="7 9" id="KW-0804">Transcription</keyword>
<dbReference type="Pfam" id="PF00623">
    <property type="entry name" value="RNA_pol_Rpb1_2"/>
    <property type="match status" value="1"/>
</dbReference>
<dbReference type="Gene3D" id="1.10.150.390">
    <property type="match status" value="1"/>
</dbReference>
<gene>
    <name evidence="11" type="ORF">EI42_04407</name>
</gene>
<dbReference type="CDD" id="cd02655">
    <property type="entry name" value="RNAP_beta'_C"/>
    <property type="match status" value="1"/>
</dbReference>
<dbReference type="Gene3D" id="4.10.860.120">
    <property type="entry name" value="RNA polymerase II, clamp domain"/>
    <property type="match status" value="1"/>
</dbReference>
<sequence length="1076" mass="119174">MEAIRISLAGPEHIRGWSSGEVTKPETVNYLTLKPEKDGLFCERIFGPTKDWSCACGKYRKKRLPGTICEKCGVELAPATVRRERMGHIELALPVAHPWYARRTPSILGLLLDLSPQQLSAILTCQNYLVVDSQQSNTLVDQQTAADLKSAASHRSVFTGAQALQQMLRALDLDQLSDSLRTQQSTSQEKKRLKRLAIVEALRRSSIKPEWMILTVLPVLPPELRPMVPLHGARLATSDLNVLYERVIHRNQRIKHLLAQNTPEILLNNEYRLLQQAVDALFDNQHMTHPQLNSRRQPLKSLTDQISGKYGRFRHHLLGKRVDYSGRSVIVGNAQLKLHQCGLPTDICLELFKPFVIRKLLERNLAPSPRAAKRLIERPRQRSEDLWDLLEEVMFERVVLLNRAPTLHRLSIQAFEPVRVEGKAIHLHPLVCSAFNADFDGDQMAVHLPLSEEAQAEARHLMLSTHNLRHPASGEPSISISQEMVLGLFYLTQERPSSRKGGRVFADSTDACQAYEHGQLDLHTPLVVRLNQTVFTAPGTLQSGPLHQRITTTVGRLLFHEALPPELGYRNYAMTKEALKQLVAESLHVLGNEQTAMLADKLKQLGFHYATRSGISLAISDIVVPAEKHALLQEADAEAEKIEEQYSAGMMTGEERSRQLISHWTQVTEHISSRLEAALDPWGSLSTIIQSGATKAKFQQIRQLSGIRGLLARPNGTIIETPVRGNYLQGLSVGETFIAASAARNGFMGRSLNTATTGYLTRKLVEAGMEVWITTHDCGTTDGLLMPVHTREAHQRLVGRVLAEPTGAFAAGTLIEETMIQHLTDVPMIRVRSPLTCQASYGLCRLCYGSDLATGKLVNPGTAVGILAGQSIGEPGTQLSMKAFHSGGIANAQGDIRFGLPRVIELFEARHPSHRSTPRTPLTAETLDPHEILLSRGSEATARYLLAEIQHVFQTTGVSLHDKHIEVILRQQLRSVQILASGDTALIPGTTIDRFTLFRENAAILAQGGHPALARPILLGLSQSIFQTASWLAAASFQETSRVLSEAALLGKHDMGLGFKEHVLLGKRIPTSFLRE</sequence>
<evidence type="ECO:0000256" key="3">
    <source>
        <dbReference type="ARBA" id="ARBA00022478"/>
    </source>
</evidence>
<dbReference type="InterPro" id="IPR042102">
    <property type="entry name" value="RNA_pol_Rpb1_3_sf"/>
</dbReference>
<dbReference type="EMBL" id="QKUF01000019">
    <property type="protein sequence ID" value="PZW25355.1"/>
    <property type="molecule type" value="Genomic_DNA"/>
</dbReference>
<dbReference type="PANTHER" id="PTHR19376:SF54">
    <property type="entry name" value="DNA-DIRECTED RNA POLYMERASE SUBUNIT BETA"/>
    <property type="match status" value="1"/>
</dbReference>
<dbReference type="RefSeq" id="WP_111324733.1">
    <property type="nucleotide sequence ID" value="NZ_BIFX01000002.1"/>
</dbReference>
<keyword evidence="5 9" id="KW-0548">Nucleotidyltransferase</keyword>
<evidence type="ECO:0000256" key="7">
    <source>
        <dbReference type="ARBA" id="ARBA00023163"/>
    </source>
</evidence>
<dbReference type="Proteomes" id="UP000248806">
    <property type="component" value="Unassembled WGS sequence"/>
</dbReference>
<evidence type="ECO:0000313" key="11">
    <source>
        <dbReference type="EMBL" id="PZW25355.1"/>
    </source>
</evidence>
<evidence type="ECO:0000256" key="8">
    <source>
        <dbReference type="ARBA" id="ARBA00048552"/>
    </source>
</evidence>